<organism evidence="1 2">
    <name type="scientific">Bartonella rattimassiliensis 15908</name>
    <dbReference type="NCBI Taxonomy" id="1094556"/>
    <lineage>
        <taxon>Bacteria</taxon>
        <taxon>Pseudomonadati</taxon>
        <taxon>Pseudomonadota</taxon>
        <taxon>Alphaproteobacteria</taxon>
        <taxon>Hyphomicrobiales</taxon>
        <taxon>Bartonellaceae</taxon>
        <taxon>Bartonella</taxon>
    </lineage>
</organism>
<evidence type="ECO:0000313" key="2">
    <source>
        <dbReference type="Proteomes" id="UP000001077"/>
    </source>
</evidence>
<keyword evidence="2" id="KW-1185">Reference proteome</keyword>
<accession>J0QX76</accession>
<dbReference type="Proteomes" id="UP000001077">
    <property type="component" value="Unassembled WGS sequence"/>
</dbReference>
<comment type="caution">
    <text evidence="1">The sequence shown here is derived from an EMBL/GenBank/DDBJ whole genome shotgun (WGS) entry which is preliminary data.</text>
</comment>
<dbReference type="EMBL" id="AILY01000004">
    <property type="protein sequence ID" value="EJF87774.1"/>
    <property type="molecule type" value="Genomic_DNA"/>
</dbReference>
<proteinExistence type="predicted"/>
<sequence>MMEASNLLRLFLKDIHVSKLFVSAKVTSKYFGVFRLGSAIVLSCAN</sequence>
<dbReference type="AlphaFoldDB" id="J0QX76"/>
<name>J0QX76_9HYPH</name>
<evidence type="ECO:0000313" key="1">
    <source>
        <dbReference type="EMBL" id="EJF87774.1"/>
    </source>
</evidence>
<reference evidence="1 2" key="1">
    <citation type="submission" date="2012-03" db="EMBL/GenBank/DDBJ databases">
        <title>The Genome Sequence of Bartonella rattimassiliensis 15908.</title>
        <authorList>
            <consortium name="The Broad Institute Genome Sequencing Platform"/>
            <consortium name="The Broad Institute Genome Sequencing Center for Infectious Disease"/>
            <person name="Feldgarden M."/>
            <person name="Kirby J."/>
            <person name="Kosoy M."/>
            <person name="Birtles R."/>
            <person name="Probert W.S."/>
            <person name="Chiaraviglio L."/>
            <person name="Young S.K."/>
            <person name="Zeng Q."/>
            <person name="Gargeya S."/>
            <person name="Fitzgerald M."/>
            <person name="Haas B."/>
            <person name="Abouelleil A."/>
            <person name="Alvarado L."/>
            <person name="Arachchi H.M."/>
            <person name="Berlin A."/>
            <person name="Chapman S.B."/>
            <person name="Gearin G."/>
            <person name="Goldberg J."/>
            <person name="Griggs A."/>
            <person name="Gujja S."/>
            <person name="Hansen M."/>
            <person name="Heiman D."/>
            <person name="Howarth C."/>
            <person name="Larimer J."/>
            <person name="Lui A."/>
            <person name="MacDonald P.J.P."/>
            <person name="McCowen C."/>
            <person name="Montmayeur A."/>
            <person name="Murphy C."/>
            <person name="Neiman D."/>
            <person name="Pearson M."/>
            <person name="Priest M."/>
            <person name="Roberts A."/>
            <person name="Saif S."/>
            <person name="Shea T."/>
            <person name="Sisk P."/>
            <person name="Stolte C."/>
            <person name="Sykes S."/>
            <person name="Wortman J."/>
            <person name="Nusbaum C."/>
            <person name="Birren B."/>
        </authorList>
    </citation>
    <scope>NUCLEOTIDE SEQUENCE [LARGE SCALE GENOMIC DNA]</scope>
    <source>
        <strain evidence="1 2">15908</strain>
    </source>
</reference>
<dbReference type="HOGENOM" id="CLU_3180621_0_0_5"/>
<dbReference type="PATRIC" id="fig|1094556.3.peg.116"/>
<gene>
    <name evidence="1" type="ORF">MCY_00075</name>
</gene>
<protein>
    <submittedName>
        <fullName evidence="1">Uncharacterized protein</fullName>
    </submittedName>
</protein>